<name>A0A0V0H6T4_SOLCH</name>
<feature type="non-terminal residue" evidence="1">
    <location>
        <position position="1"/>
    </location>
</feature>
<reference evidence="1" key="1">
    <citation type="submission" date="2015-12" db="EMBL/GenBank/DDBJ databases">
        <title>Gene expression during late stages of embryo sac development: a critical building block for successful pollen-pistil interactions.</title>
        <authorList>
            <person name="Liu Y."/>
            <person name="Joly V."/>
            <person name="Sabar M."/>
            <person name="Matton D.P."/>
        </authorList>
    </citation>
    <scope>NUCLEOTIDE SEQUENCE</scope>
</reference>
<proteinExistence type="predicted"/>
<accession>A0A0V0H6T4</accession>
<sequence length="123" mass="13993">CVVVGQVLKGVKFRALEPWKQKRRQKVILILKPGDGHSKHRDNCKLINPVHTIRFEKLGTQDKEEQQIFQFEQTKESLVAVESTVVERGEPKSIQLKLQGENTNIVAEDATPLKIQLPTEQNA</sequence>
<protein>
    <submittedName>
        <fullName evidence="1">Putative ovule protein</fullName>
    </submittedName>
</protein>
<dbReference type="EMBL" id="GEDG01024312">
    <property type="protein sequence ID" value="JAP16068.1"/>
    <property type="molecule type" value="Transcribed_RNA"/>
</dbReference>
<organism evidence="1">
    <name type="scientific">Solanum chacoense</name>
    <name type="common">Chaco potato</name>
    <dbReference type="NCBI Taxonomy" id="4108"/>
    <lineage>
        <taxon>Eukaryota</taxon>
        <taxon>Viridiplantae</taxon>
        <taxon>Streptophyta</taxon>
        <taxon>Embryophyta</taxon>
        <taxon>Tracheophyta</taxon>
        <taxon>Spermatophyta</taxon>
        <taxon>Magnoliopsida</taxon>
        <taxon>eudicotyledons</taxon>
        <taxon>Gunneridae</taxon>
        <taxon>Pentapetalae</taxon>
        <taxon>asterids</taxon>
        <taxon>lamiids</taxon>
        <taxon>Solanales</taxon>
        <taxon>Solanaceae</taxon>
        <taxon>Solanoideae</taxon>
        <taxon>Solaneae</taxon>
        <taxon>Solanum</taxon>
    </lineage>
</organism>
<evidence type="ECO:0000313" key="1">
    <source>
        <dbReference type="EMBL" id="JAP16068.1"/>
    </source>
</evidence>
<dbReference type="AlphaFoldDB" id="A0A0V0H6T4"/>